<dbReference type="EMBL" id="BMAT01013632">
    <property type="protein sequence ID" value="GFS16898.1"/>
    <property type="molecule type" value="Genomic_DNA"/>
</dbReference>
<feature type="non-terminal residue" evidence="2">
    <location>
        <position position="1"/>
    </location>
</feature>
<dbReference type="AlphaFoldDB" id="A0AAV4J5G8"/>
<reference evidence="2 3" key="1">
    <citation type="journal article" date="2021" name="Elife">
        <title>Chloroplast acquisition without the gene transfer in kleptoplastic sea slugs, Plakobranchus ocellatus.</title>
        <authorList>
            <person name="Maeda T."/>
            <person name="Takahashi S."/>
            <person name="Yoshida T."/>
            <person name="Shimamura S."/>
            <person name="Takaki Y."/>
            <person name="Nagai Y."/>
            <person name="Toyoda A."/>
            <person name="Suzuki Y."/>
            <person name="Arimoto A."/>
            <person name="Ishii H."/>
            <person name="Satoh N."/>
            <person name="Nishiyama T."/>
            <person name="Hasebe M."/>
            <person name="Maruyama T."/>
            <person name="Minagawa J."/>
            <person name="Obokata J."/>
            <person name="Shigenobu S."/>
        </authorList>
    </citation>
    <scope>NUCLEOTIDE SEQUENCE [LARGE SCALE GENOMIC DNA]</scope>
</reference>
<evidence type="ECO:0000313" key="3">
    <source>
        <dbReference type="Proteomes" id="UP000762676"/>
    </source>
</evidence>
<keyword evidence="1" id="KW-0812">Transmembrane</keyword>
<keyword evidence="1" id="KW-1133">Transmembrane helix</keyword>
<evidence type="ECO:0000313" key="2">
    <source>
        <dbReference type="EMBL" id="GFS16898.1"/>
    </source>
</evidence>
<keyword evidence="3" id="KW-1185">Reference proteome</keyword>
<comment type="caution">
    <text evidence="2">The sequence shown here is derived from an EMBL/GenBank/DDBJ whole genome shotgun (WGS) entry which is preliminary data.</text>
</comment>
<sequence length="134" mass="14511">DLTRRQKLFDWTLIVLGLVGTVLGLLDAMSRISEPVVPELSEMTEAPLDKIAANITLTPEAPLPGKLTTDKVISKLLTPKTRHFSHPTTHSSLAEVAVSNLTQFTTQVAKQTDVSEMARKVMNKLKAHKGGGAV</sequence>
<accession>A0AAV4J5G8</accession>
<proteinExistence type="predicted"/>
<dbReference type="Proteomes" id="UP000762676">
    <property type="component" value="Unassembled WGS sequence"/>
</dbReference>
<keyword evidence="1" id="KW-0472">Membrane</keyword>
<organism evidence="2 3">
    <name type="scientific">Elysia marginata</name>
    <dbReference type="NCBI Taxonomy" id="1093978"/>
    <lineage>
        <taxon>Eukaryota</taxon>
        <taxon>Metazoa</taxon>
        <taxon>Spiralia</taxon>
        <taxon>Lophotrochozoa</taxon>
        <taxon>Mollusca</taxon>
        <taxon>Gastropoda</taxon>
        <taxon>Heterobranchia</taxon>
        <taxon>Euthyneura</taxon>
        <taxon>Panpulmonata</taxon>
        <taxon>Sacoglossa</taxon>
        <taxon>Placobranchoidea</taxon>
        <taxon>Plakobranchidae</taxon>
        <taxon>Elysia</taxon>
    </lineage>
</organism>
<evidence type="ECO:0000256" key="1">
    <source>
        <dbReference type="SAM" id="Phobius"/>
    </source>
</evidence>
<protein>
    <submittedName>
        <fullName evidence="2">Uncharacterized protein</fullName>
    </submittedName>
</protein>
<feature type="transmembrane region" description="Helical" evidence="1">
    <location>
        <begin position="7"/>
        <end position="26"/>
    </location>
</feature>
<gene>
    <name evidence="2" type="ORF">ElyMa_006808300</name>
</gene>
<name>A0AAV4J5G8_9GAST</name>